<dbReference type="PATRIC" id="fig|1398.25.peg.696"/>
<protein>
    <submittedName>
        <fullName evidence="3">Uncharacterized protein</fullName>
    </submittedName>
</protein>
<evidence type="ECO:0000313" key="5">
    <source>
        <dbReference type="Proteomes" id="UP000075304"/>
    </source>
</evidence>
<dbReference type="AlphaFoldDB" id="A0A150KJB0"/>
<dbReference type="Proteomes" id="UP000075304">
    <property type="component" value="Unassembled WGS sequence"/>
</dbReference>
<evidence type="ECO:0000313" key="2">
    <source>
        <dbReference type="EMBL" id="KYC67142.1"/>
    </source>
</evidence>
<reference evidence="4 5" key="1">
    <citation type="submission" date="2016-01" db="EMBL/GenBank/DDBJ databases">
        <title>Genome Sequences of Twelve Sporeforming Bacillus Species Isolated from Foods.</title>
        <authorList>
            <person name="Berendsen E.M."/>
            <person name="Wells-Bennik M.H."/>
            <person name="Krawcyk A.O."/>
            <person name="De Jong A."/>
            <person name="Holsappel S."/>
            <person name="Eijlander R.T."/>
            <person name="Kuipers O.P."/>
        </authorList>
    </citation>
    <scope>NUCLEOTIDE SEQUENCE [LARGE SCALE GENOMIC DNA]</scope>
    <source>
        <strain evidence="2 4">B4098</strain>
        <strain evidence="3 5">B4099</strain>
    </source>
</reference>
<comment type="caution">
    <text evidence="3">The sequence shown here is derived from an EMBL/GenBank/DDBJ whole genome shotgun (WGS) entry which is preliminary data.</text>
</comment>
<evidence type="ECO:0000313" key="3">
    <source>
        <dbReference type="EMBL" id="KYC72981.1"/>
    </source>
</evidence>
<accession>A0A150KJB0</accession>
<organism evidence="3 5">
    <name type="scientific">Heyndrickxia coagulans</name>
    <name type="common">Weizmannia coagulans</name>
    <dbReference type="NCBI Taxonomy" id="1398"/>
    <lineage>
        <taxon>Bacteria</taxon>
        <taxon>Bacillati</taxon>
        <taxon>Bacillota</taxon>
        <taxon>Bacilli</taxon>
        <taxon>Bacillales</taxon>
        <taxon>Bacillaceae</taxon>
        <taxon>Heyndrickxia</taxon>
    </lineage>
</organism>
<evidence type="ECO:0000256" key="1">
    <source>
        <dbReference type="SAM" id="MobiDB-lite"/>
    </source>
</evidence>
<dbReference type="EMBL" id="LQYI01000013">
    <property type="protein sequence ID" value="KYC72981.1"/>
    <property type="molecule type" value="Genomic_DNA"/>
</dbReference>
<name>A0A150KJB0_HEYCO</name>
<evidence type="ECO:0000313" key="4">
    <source>
        <dbReference type="Proteomes" id="UP000075288"/>
    </source>
</evidence>
<sequence length="40" mass="4226">MNPPFYPESSGSGTKTKHAGENGSLTGNPFAVKEPHTHSK</sequence>
<dbReference type="EMBL" id="LQYG01000002">
    <property type="protein sequence ID" value="KYC67142.1"/>
    <property type="molecule type" value="Genomic_DNA"/>
</dbReference>
<dbReference type="Proteomes" id="UP000075288">
    <property type="component" value="Unassembled WGS sequence"/>
</dbReference>
<feature type="region of interest" description="Disordered" evidence="1">
    <location>
        <begin position="1"/>
        <end position="40"/>
    </location>
</feature>
<gene>
    <name evidence="2" type="ORF">B4098_1348</name>
    <name evidence="3" type="ORF">B4099_1437</name>
</gene>
<proteinExistence type="predicted"/>